<evidence type="ECO:0000256" key="1">
    <source>
        <dbReference type="SAM" id="Phobius"/>
    </source>
</evidence>
<reference evidence="2 3" key="1">
    <citation type="journal article" date="2015" name="Nature">
        <title>rRNA introns, odd ribosomes, and small enigmatic genomes across a large radiation of phyla.</title>
        <authorList>
            <person name="Brown C.T."/>
            <person name="Hug L.A."/>
            <person name="Thomas B.C."/>
            <person name="Sharon I."/>
            <person name="Castelle C.J."/>
            <person name="Singh A."/>
            <person name="Wilkins M.J."/>
            <person name="Williams K.H."/>
            <person name="Banfield J.F."/>
        </authorList>
    </citation>
    <scope>NUCLEOTIDE SEQUENCE [LARGE SCALE GENOMIC DNA]</scope>
</reference>
<protein>
    <submittedName>
        <fullName evidence="2">Uncharacterized protein</fullName>
    </submittedName>
</protein>
<keyword evidence="1" id="KW-1133">Transmembrane helix</keyword>
<feature type="transmembrane region" description="Helical" evidence="1">
    <location>
        <begin position="12"/>
        <end position="31"/>
    </location>
</feature>
<dbReference type="AlphaFoldDB" id="A0A0G1CPL1"/>
<evidence type="ECO:0000313" key="3">
    <source>
        <dbReference type="Proteomes" id="UP000034050"/>
    </source>
</evidence>
<feature type="transmembrane region" description="Helical" evidence="1">
    <location>
        <begin position="37"/>
        <end position="55"/>
    </location>
</feature>
<accession>A0A0G1CPL1</accession>
<dbReference type="Proteomes" id="UP000034050">
    <property type="component" value="Unassembled WGS sequence"/>
</dbReference>
<dbReference type="STRING" id="1618446.UV61_C0001G0047"/>
<keyword evidence="1" id="KW-0812">Transmembrane</keyword>
<evidence type="ECO:0000313" key="2">
    <source>
        <dbReference type="EMBL" id="KKS87640.1"/>
    </source>
</evidence>
<gene>
    <name evidence="2" type="ORF">UV61_C0001G0047</name>
</gene>
<name>A0A0G1CPL1_9BACT</name>
<keyword evidence="1" id="KW-0472">Membrane</keyword>
<sequence length="56" mass="5844">MPDMKRCMEPHALLHTGVGIGLGLVLVGLVPSVATNALMWGIVVVVAGFVGEFLVK</sequence>
<proteinExistence type="predicted"/>
<comment type="caution">
    <text evidence="2">The sequence shown here is derived from an EMBL/GenBank/DDBJ whole genome shotgun (WGS) entry which is preliminary data.</text>
</comment>
<organism evidence="2 3">
    <name type="scientific">Candidatus Gottesmanbacteria bacterium GW2011_GWB1_43_11</name>
    <dbReference type="NCBI Taxonomy" id="1618446"/>
    <lineage>
        <taxon>Bacteria</taxon>
        <taxon>Candidatus Gottesmaniibacteriota</taxon>
    </lineage>
</organism>
<dbReference type="EMBL" id="LCFD01000001">
    <property type="protein sequence ID" value="KKS87640.1"/>
    <property type="molecule type" value="Genomic_DNA"/>
</dbReference>